<evidence type="ECO:0000256" key="1">
    <source>
        <dbReference type="SAM" id="Phobius"/>
    </source>
</evidence>
<reference evidence="2" key="1">
    <citation type="submission" date="2019-01" db="EMBL/GenBank/DDBJ databases">
        <title>Draft genome sequences of three monokaryotic isolates of the white-rot basidiomycete fungus Dichomitus squalens.</title>
        <authorList>
            <consortium name="DOE Joint Genome Institute"/>
            <person name="Lopez S.C."/>
            <person name="Andreopoulos B."/>
            <person name="Pangilinan J."/>
            <person name="Lipzen A."/>
            <person name="Riley R."/>
            <person name="Ahrendt S."/>
            <person name="Ng V."/>
            <person name="Barry K."/>
            <person name="Daum C."/>
            <person name="Grigoriev I.V."/>
            <person name="Hilden K.S."/>
            <person name="Makela M.R."/>
            <person name="de Vries R.P."/>
        </authorList>
    </citation>
    <scope>NUCLEOTIDE SEQUENCE [LARGE SCALE GENOMIC DNA]</scope>
    <source>
        <strain evidence="2">OM18370.1</strain>
    </source>
</reference>
<keyword evidence="1" id="KW-0812">Transmembrane</keyword>
<name>A0A4Q9MTM2_9APHY</name>
<keyword evidence="1" id="KW-0472">Membrane</keyword>
<organism evidence="2">
    <name type="scientific">Dichomitus squalens</name>
    <dbReference type="NCBI Taxonomy" id="114155"/>
    <lineage>
        <taxon>Eukaryota</taxon>
        <taxon>Fungi</taxon>
        <taxon>Dikarya</taxon>
        <taxon>Basidiomycota</taxon>
        <taxon>Agaricomycotina</taxon>
        <taxon>Agaricomycetes</taxon>
        <taxon>Polyporales</taxon>
        <taxon>Polyporaceae</taxon>
        <taxon>Dichomitus</taxon>
    </lineage>
</organism>
<dbReference type="Proteomes" id="UP000292957">
    <property type="component" value="Unassembled WGS sequence"/>
</dbReference>
<sequence>MALHCHRVKTLVMPALACSSLADIVFVDIWSMRYSVAAVFSVLNLASLYGAPLRMVT</sequence>
<dbReference type="EMBL" id="ML143400">
    <property type="protein sequence ID" value="TBU31264.1"/>
    <property type="molecule type" value="Genomic_DNA"/>
</dbReference>
<dbReference type="AlphaFoldDB" id="A0A4Q9MTM2"/>
<proteinExistence type="predicted"/>
<accession>A0A4Q9MTM2</accession>
<keyword evidence="1" id="KW-1133">Transmembrane helix</keyword>
<protein>
    <submittedName>
        <fullName evidence="2">Uncharacterized protein</fullName>
    </submittedName>
</protein>
<gene>
    <name evidence="2" type="ORF">BD311DRAFT_133481</name>
</gene>
<feature type="transmembrane region" description="Helical" evidence="1">
    <location>
        <begin position="32"/>
        <end position="51"/>
    </location>
</feature>
<evidence type="ECO:0000313" key="2">
    <source>
        <dbReference type="EMBL" id="TBU31264.1"/>
    </source>
</evidence>